<dbReference type="InterPro" id="IPR017946">
    <property type="entry name" value="PLC-like_Pdiesterase_TIM-brl"/>
</dbReference>
<dbReference type="GO" id="GO:0008081">
    <property type="term" value="F:phosphoric diester hydrolase activity"/>
    <property type="evidence" value="ECO:0007669"/>
    <property type="project" value="InterPro"/>
</dbReference>
<dbReference type="SUPFAM" id="SSF51695">
    <property type="entry name" value="PLC-like phosphodiesterases"/>
    <property type="match status" value="1"/>
</dbReference>
<gene>
    <name evidence="2" type="ORF">GTC17253_12590</name>
</gene>
<evidence type="ECO:0000313" key="2">
    <source>
        <dbReference type="EMBL" id="BFO71293.1"/>
    </source>
</evidence>
<evidence type="ECO:0000259" key="1">
    <source>
        <dbReference type="PROSITE" id="PS51704"/>
    </source>
</evidence>
<dbReference type="Pfam" id="PF03009">
    <property type="entry name" value="GDPD"/>
    <property type="match status" value="1"/>
</dbReference>
<reference evidence="2" key="1">
    <citation type="submission" date="2024-07" db="EMBL/GenBank/DDBJ databases">
        <title>Complete genome sequence of Prevotella sp. YM-2024 GTC17253.</title>
        <authorList>
            <person name="Hayashi M."/>
            <person name="Muto Y."/>
            <person name="Tanaka K."/>
            <person name="Niwa H."/>
        </authorList>
    </citation>
    <scope>NUCLEOTIDE SEQUENCE</scope>
    <source>
        <strain evidence="2">GTC17253</strain>
    </source>
</reference>
<dbReference type="EMBL" id="AP035785">
    <property type="protein sequence ID" value="BFO71293.1"/>
    <property type="molecule type" value="Genomic_DNA"/>
</dbReference>
<name>A0AB33IP22_9BACT</name>
<proteinExistence type="predicted"/>
<dbReference type="GO" id="GO:0006629">
    <property type="term" value="P:lipid metabolic process"/>
    <property type="evidence" value="ECO:0007669"/>
    <property type="project" value="InterPro"/>
</dbReference>
<accession>A0AB33IP22</accession>
<protein>
    <submittedName>
        <fullName evidence="2">Glycerophosphodiester phosphodiesterase</fullName>
    </submittedName>
</protein>
<dbReference type="InterPro" id="IPR030395">
    <property type="entry name" value="GP_PDE_dom"/>
</dbReference>
<sequence>METKLRNLIAVALLTIPTLVLAGHKVIAHRGHWKVEGAAQNSRTSLQNALALQIYGSETDIWLTADGRLMVNHDPVFKGVTLQTATYKECRQLMLDNGERMPQLRDLLKMLKKSKSPTKLIIEIKPHATPERNRVAAQKTLGEVARYGLADRVEYISFSLDVCRELIRLDRHAKVAYLNGELSPDELHRLHFTGLDYHYGTLRQHPEWIRRAHELGLTVNVWTVDKPADIKAMSDAGVDFITTNNPTEAMK</sequence>
<dbReference type="AlphaFoldDB" id="A0AB33IP22"/>
<feature type="domain" description="GP-PDE" evidence="1">
    <location>
        <begin position="24"/>
        <end position="251"/>
    </location>
</feature>
<dbReference type="PROSITE" id="PS51704">
    <property type="entry name" value="GP_PDE"/>
    <property type="match status" value="1"/>
</dbReference>
<dbReference type="PANTHER" id="PTHR46211:SF1">
    <property type="entry name" value="GLYCEROPHOSPHODIESTER PHOSPHODIESTERASE, CYTOPLASMIC"/>
    <property type="match status" value="1"/>
</dbReference>
<dbReference type="Gene3D" id="3.20.20.190">
    <property type="entry name" value="Phosphatidylinositol (PI) phosphodiesterase"/>
    <property type="match status" value="1"/>
</dbReference>
<dbReference type="PANTHER" id="PTHR46211">
    <property type="entry name" value="GLYCEROPHOSPHORYL DIESTER PHOSPHODIESTERASE"/>
    <property type="match status" value="1"/>
</dbReference>
<organism evidence="2">
    <name type="scientific">Prevotella sp. GTC17253</name>
    <dbReference type="NCBI Taxonomy" id="3236793"/>
    <lineage>
        <taxon>Bacteria</taxon>
        <taxon>Pseudomonadati</taxon>
        <taxon>Bacteroidota</taxon>
        <taxon>Bacteroidia</taxon>
        <taxon>Bacteroidales</taxon>
        <taxon>Prevotellaceae</taxon>
        <taxon>Prevotella</taxon>
    </lineage>
</organism>